<evidence type="ECO:0000313" key="3">
    <source>
        <dbReference type="Proteomes" id="UP000181942"/>
    </source>
</evidence>
<sequence length="230" mass="24595">MEQRLPRRASWSGQDPSTRGQLGEAVRWGRFPRLPGCAVQHHGALMKGTAAAAVPAVSAVPLAAASGRPSRTISSACPRPTSGALSVGIPVYIGSAAPGSAAVATGTAMVHFSKLGPILDDAKRRTLYLPEAAKPTTPTGEHARLPGRRRSPPARPRRPRLPEALAQVVPTTHGVDERIDWSELEERDGERLRPLGDVRRQGGPRCGPGLHPGLGRHQWRRHLLLADQGR</sequence>
<feature type="compositionally biased region" description="Polar residues" evidence="1">
    <location>
        <begin position="11"/>
        <end position="20"/>
    </location>
</feature>
<protein>
    <submittedName>
        <fullName evidence="2">Uncharacterized protein</fullName>
    </submittedName>
</protein>
<name>A0A1I2XHW2_9ACTN</name>
<accession>A0A1I2XHW2</accession>
<dbReference type="EMBL" id="FONR01000046">
    <property type="protein sequence ID" value="SFH11661.1"/>
    <property type="molecule type" value="Genomic_DNA"/>
</dbReference>
<feature type="compositionally biased region" description="Basic residues" evidence="1">
    <location>
        <begin position="145"/>
        <end position="159"/>
    </location>
</feature>
<gene>
    <name evidence="2" type="ORF">SAMN02787118_1463</name>
</gene>
<proteinExistence type="predicted"/>
<reference evidence="2 3" key="1">
    <citation type="submission" date="2016-10" db="EMBL/GenBank/DDBJ databases">
        <authorList>
            <person name="de Groot N.N."/>
        </authorList>
    </citation>
    <scope>NUCLEOTIDE SEQUENCE [LARGE SCALE GENOMIC DNA]</scope>
    <source>
        <strain evidence="2 3">OK461</strain>
    </source>
</reference>
<evidence type="ECO:0000313" key="2">
    <source>
        <dbReference type="EMBL" id="SFH11661.1"/>
    </source>
</evidence>
<evidence type="ECO:0000256" key="1">
    <source>
        <dbReference type="SAM" id="MobiDB-lite"/>
    </source>
</evidence>
<organism evidence="2 3">
    <name type="scientific">Streptomyces mirabilis</name>
    <dbReference type="NCBI Taxonomy" id="68239"/>
    <lineage>
        <taxon>Bacteria</taxon>
        <taxon>Bacillati</taxon>
        <taxon>Actinomycetota</taxon>
        <taxon>Actinomycetes</taxon>
        <taxon>Kitasatosporales</taxon>
        <taxon>Streptomycetaceae</taxon>
        <taxon>Streptomyces</taxon>
    </lineage>
</organism>
<dbReference type="Proteomes" id="UP000181942">
    <property type="component" value="Unassembled WGS sequence"/>
</dbReference>
<feature type="region of interest" description="Disordered" evidence="1">
    <location>
        <begin position="192"/>
        <end position="214"/>
    </location>
</feature>
<feature type="region of interest" description="Disordered" evidence="1">
    <location>
        <begin position="1"/>
        <end position="21"/>
    </location>
</feature>
<dbReference type="AlphaFoldDB" id="A0A1I2XHW2"/>
<feature type="region of interest" description="Disordered" evidence="1">
    <location>
        <begin position="129"/>
        <end position="162"/>
    </location>
</feature>